<dbReference type="Proteomes" id="UP001180489">
    <property type="component" value="Unassembled WGS sequence"/>
</dbReference>
<evidence type="ECO:0008006" key="4">
    <source>
        <dbReference type="Google" id="ProtNLM"/>
    </source>
</evidence>
<keyword evidence="1" id="KW-0472">Membrane</keyword>
<keyword evidence="1" id="KW-1133">Transmembrane helix</keyword>
<sequence>MTPARSRPEPAQGSAAAPSGRARLWRQVASLAAWWLLLTLALWLLGLIVDQPAGLWACAASAALLVAIGEAGASLRSWVTSRRGREGKRG</sequence>
<name>A0ABU2UE36_9ACTN</name>
<evidence type="ECO:0000256" key="1">
    <source>
        <dbReference type="SAM" id="Phobius"/>
    </source>
</evidence>
<protein>
    <recommendedName>
        <fullName evidence="4">DUF2530 domain-containing protein</fullName>
    </recommendedName>
</protein>
<dbReference type="RefSeq" id="WP_311634210.1">
    <property type="nucleotide sequence ID" value="NZ_JAVRFF010000004.1"/>
</dbReference>
<evidence type="ECO:0000313" key="3">
    <source>
        <dbReference type="Proteomes" id="UP001180489"/>
    </source>
</evidence>
<keyword evidence="3" id="KW-1185">Reference proteome</keyword>
<dbReference type="EMBL" id="JAVRFF010000004">
    <property type="protein sequence ID" value="MDT0471433.1"/>
    <property type="molecule type" value="Genomic_DNA"/>
</dbReference>
<accession>A0ABU2UE36</accession>
<reference evidence="2" key="1">
    <citation type="submission" date="2024-05" db="EMBL/GenBank/DDBJ databases">
        <title>30 novel species of actinomycetes from the DSMZ collection.</title>
        <authorList>
            <person name="Nouioui I."/>
        </authorList>
    </citation>
    <scope>NUCLEOTIDE SEQUENCE</scope>
    <source>
        <strain evidence="2">DSM 41014</strain>
    </source>
</reference>
<feature type="transmembrane region" description="Helical" evidence="1">
    <location>
        <begin position="54"/>
        <end position="79"/>
    </location>
</feature>
<keyword evidence="1" id="KW-0812">Transmembrane</keyword>
<comment type="caution">
    <text evidence="2">The sequence shown here is derived from an EMBL/GenBank/DDBJ whole genome shotgun (WGS) entry which is preliminary data.</text>
</comment>
<evidence type="ECO:0000313" key="2">
    <source>
        <dbReference type="EMBL" id="MDT0471433.1"/>
    </source>
</evidence>
<proteinExistence type="predicted"/>
<organism evidence="2 3">
    <name type="scientific">Streptomyces hintoniae</name>
    <dbReference type="NCBI Taxonomy" id="3075521"/>
    <lineage>
        <taxon>Bacteria</taxon>
        <taxon>Bacillati</taxon>
        <taxon>Actinomycetota</taxon>
        <taxon>Actinomycetes</taxon>
        <taxon>Kitasatosporales</taxon>
        <taxon>Streptomycetaceae</taxon>
        <taxon>Streptomyces</taxon>
    </lineage>
</organism>
<gene>
    <name evidence="2" type="ORF">RM863_04730</name>
</gene>
<feature type="transmembrane region" description="Helical" evidence="1">
    <location>
        <begin position="28"/>
        <end position="48"/>
    </location>
</feature>